<sequence>MEKGKWGKYLFVGPGIIWIVIFTIFPLLYSLRLSFTNAYVNHPRAFVGLSNYARALGDHRWQSALIVTLLFVVASVSLTLVFGLFLAWLLNRPIRGLPVFRALFTMPIFTAPVALGYLGLVIFHETGGPINNLLMALGGGGIRWFTQPFWARVAIISVDVWQWTPFGFIVFLAAMQSIPEEVYESTRLDTSSKRLSKNSNFKNSSPTSPLKRS</sequence>
<feature type="transmembrane region" description="Helical" evidence="8">
    <location>
        <begin position="102"/>
        <end position="123"/>
    </location>
</feature>
<dbReference type="InterPro" id="IPR051393">
    <property type="entry name" value="ABC_transporter_permease"/>
</dbReference>
<keyword evidence="5 8" id="KW-1133">Transmembrane helix</keyword>
<evidence type="ECO:0000313" key="11">
    <source>
        <dbReference type="Proteomes" id="UP000568877"/>
    </source>
</evidence>
<dbReference type="InterPro" id="IPR000515">
    <property type="entry name" value="MetI-like"/>
</dbReference>
<evidence type="ECO:0000256" key="3">
    <source>
        <dbReference type="ARBA" id="ARBA00022475"/>
    </source>
</evidence>
<evidence type="ECO:0000313" key="10">
    <source>
        <dbReference type="EMBL" id="GFP32230.1"/>
    </source>
</evidence>
<evidence type="ECO:0000256" key="2">
    <source>
        <dbReference type="ARBA" id="ARBA00022448"/>
    </source>
</evidence>
<dbReference type="EMBL" id="BLSA01000046">
    <property type="protein sequence ID" value="GFP32230.1"/>
    <property type="molecule type" value="Genomic_DNA"/>
</dbReference>
<dbReference type="SUPFAM" id="SSF161098">
    <property type="entry name" value="MetI-like"/>
    <property type="match status" value="1"/>
</dbReference>
<keyword evidence="10" id="KW-0762">Sugar transport</keyword>
<dbReference type="AlphaFoldDB" id="A0A6V8QA70"/>
<feature type="region of interest" description="Disordered" evidence="7">
    <location>
        <begin position="192"/>
        <end position="213"/>
    </location>
</feature>
<organism evidence="10 11">
    <name type="scientific">Candidatus Hakubella thermalkaliphila</name>
    <dbReference type="NCBI Taxonomy" id="2754717"/>
    <lineage>
        <taxon>Bacteria</taxon>
        <taxon>Bacillati</taxon>
        <taxon>Actinomycetota</taxon>
        <taxon>Actinomycetota incertae sedis</taxon>
        <taxon>Candidatus Hakubellales</taxon>
        <taxon>Candidatus Hakubellaceae</taxon>
        <taxon>Candidatus Hakubella</taxon>
    </lineage>
</organism>
<proteinExistence type="predicted"/>
<dbReference type="InterPro" id="IPR035906">
    <property type="entry name" value="MetI-like_sf"/>
</dbReference>
<accession>A0A6V8QA70</accession>
<evidence type="ECO:0000256" key="7">
    <source>
        <dbReference type="SAM" id="MobiDB-lite"/>
    </source>
</evidence>
<evidence type="ECO:0000256" key="5">
    <source>
        <dbReference type="ARBA" id="ARBA00022989"/>
    </source>
</evidence>
<evidence type="ECO:0000256" key="1">
    <source>
        <dbReference type="ARBA" id="ARBA00004651"/>
    </source>
</evidence>
<dbReference type="SUPFAM" id="SSF160964">
    <property type="entry name" value="MalF N-terminal region-like"/>
    <property type="match status" value="1"/>
</dbReference>
<gene>
    <name evidence="10" type="ORF">HKBW3S42_00536</name>
</gene>
<dbReference type="Gene3D" id="1.20.58.370">
    <property type="entry name" value="MalF N-terminal region-like"/>
    <property type="match status" value="1"/>
</dbReference>
<comment type="subcellular location">
    <subcellularLocation>
        <location evidence="1">Cell membrane</location>
        <topology evidence="1">Multi-pass membrane protein</topology>
    </subcellularLocation>
</comment>
<keyword evidence="4 8" id="KW-0812">Transmembrane</keyword>
<evidence type="ECO:0000256" key="4">
    <source>
        <dbReference type="ARBA" id="ARBA00022692"/>
    </source>
</evidence>
<comment type="caution">
    <text evidence="10">The sequence shown here is derived from an EMBL/GenBank/DDBJ whole genome shotgun (WGS) entry which is preliminary data.</text>
</comment>
<keyword evidence="3" id="KW-1003">Cell membrane</keyword>
<dbReference type="Proteomes" id="UP000568877">
    <property type="component" value="Unassembled WGS sequence"/>
</dbReference>
<dbReference type="Gene3D" id="1.10.3720.10">
    <property type="entry name" value="MetI-like"/>
    <property type="match status" value="1"/>
</dbReference>
<keyword evidence="2" id="KW-0813">Transport</keyword>
<dbReference type="PANTHER" id="PTHR30193">
    <property type="entry name" value="ABC TRANSPORTER PERMEASE PROTEIN"/>
    <property type="match status" value="1"/>
</dbReference>
<protein>
    <submittedName>
        <fullName evidence="10">Multiple sugar transport system permease protein</fullName>
    </submittedName>
</protein>
<dbReference type="CDD" id="cd06261">
    <property type="entry name" value="TM_PBP2"/>
    <property type="match status" value="1"/>
</dbReference>
<dbReference type="GO" id="GO:0005886">
    <property type="term" value="C:plasma membrane"/>
    <property type="evidence" value="ECO:0007669"/>
    <property type="project" value="UniProtKB-SubCell"/>
</dbReference>
<dbReference type="GO" id="GO:0055085">
    <property type="term" value="P:transmembrane transport"/>
    <property type="evidence" value="ECO:0007669"/>
    <property type="project" value="InterPro"/>
</dbReference>
<reference evidence="10 11" key="1">
    <citation type="journal article" date="2020" name="Front. Microbiol.">
        <title>Single-cell genomics of novel Actinobacteria with the Wood-Ljungdahl pathway discovered in a serpentinizing system.</title>
        <authorList>
            <person name="Merino N."/>
            <person name="Kawai M."/>
            <person name="Boyd E.S."/>
            <person name="Colman D.R."/>
            <person name="McGlynn S.E."/>
            <person name="Nealson K.H."/>
            <person name="Kurokawa K."/>
            <person name="Hongoh Y."/>
        </authorList>
    </citation>
    <scope>NUCLEOTIDE SEQUENCE [LARGE SCALE GENOMIC DNA]</scope>
    <source>
        <strain evidence="10 11">S42</strain>
    </source>
</reference>
<dbReference type="InterPro" id="IPR035277">
    <property type="entry name" value="MalF_N"/>
</dbReference>
<feature type="compositionally biased region" description="Polar residues" evidence="7">
    <location>
        <begin position="197"/>
        <end position="213"/>
    </location>
</feature>
<evidence type="ECO:0000256" key="8">
    <source>
        <dbReference type="SAM" id="Phobius"/>
    </source>
</evidence>
<dbReference type="PANTHER" id="PTHR30193:SF37">
    <property type="entry name" value="INNER MEMBRANE ABC TRANSPORTER PERMEASE PROTEIN YCJO"/>
    <property type="match status" value="1"/>
</dbReference>
<feature type="transmembrane region" description="Helical" evidence="8">
    <location>
        <begin position="9"/>
        <end position="29"/>
    </location>
</feature>
<keyword evidence="6 8" id="KW-0472">Membrane</keyword>
<feature type="domain" description="ABC transmembrane type-1" evidence="9">
    <location>
        <begin position="65"/>
        <end position="213"/>
    </location>
</feature>
<evidence type="ECO:0000259" key="9">
    <source>
        <dbReference type="PROSITE" id="PS50928"/>
    </source>
</evidence>
<feature type="transmembrane region" description="Helical" evidence="8">
    <location>
        <begin position="64"/>
        <end position="90"/>
    </location>
</feature>
<dbReference type="PROSITE" id="PS50928">
    <property type="entry name" value="ABC_TM1"/>
    <property type="match status" value="1"/>
</dbReference>
<name>A0A6V8QA70_9ACTN</name>
<evidence type="ECO:0000256" key="6">
    <source>
        <dbReference type="ARBA" id="ARBA00023136"/>
    </source>
</evidence>